<dbReference type="GO" id="GO:0006950">
    <property type="term" value="P:response to stress"/>
    <property type="evidence" value="ECO:0007669"/>
    <property type="project" value="UniProtKB-ARBA"/>
</dbReference>
<dbReference type="PANTHER" id="PTHR48056">
    <property type="entry name" value="LRR RECEPTOR-LIKE SERINE/THREONINE-PROTEIN KINASE-RELATED"/>
    <property type="match status" value="1"/>
</dbReference>
<dbReference type="PANTHER" id="PTHR48056:SF63">
    <property type="entry name" value="PROTEIN KINASE DOMAIN-CONTAINING PROTEIN"/>
    <property type="match status" value="1"/>
</dbReference>
<keyword evidence="11" id="KW-0418">Kinase</keyword>
<dbReference type="SUPFAM" id="SSF52058">
    <property type="entry name" value="L domain-like"/>
    <property type="match status" value="1"/>
</dbReference>
<feature type="region of interest" description="Disordered" evidence="18">
    <location>
        <begin position="342"/>
        <end position="362"/>
    </location>
</feature>
<name>A0AAD3TCJ9_NEPGR</name>
<proteinExistence type="predicted"/>
<keyword evidence="6" id="KW-0808">Transferase</keyword>
<keyword evidence="12" id="KW-0067">ATP-binding</keyword>
<evidence type="ECO:0000256" key="17">
    <source>
        <dbReference type="ARBA" id="ARBA00048679"/>
    </source>
</evidence>
<dbReference type="Gene3D" id="3.80.10.10">
    <property type="entry name" value="Ribonuclease Inhibitor"/>
    <property type="match status" value="2"/>
</dbReference>
<dbReference type="Gene3D" id="3.30.200.20">
    <property type="entry name" value="Phosphorylase Kinase, domain 1"/>
    <property type="match status" value="1"/>
</dbReference>
<evidence type="ECO:0000256" key="5">
    <source>
        <dbReference type="ARBA" id="ARBA00022614"/>
    </source>
</evidence>
<comment type="subcellular location">
    <subcellularLocation>
        <location evidence="1">Cell membrane</location>
        <topology evidence="1">Single-pass type I membrane protein</topology>
    </subcellularLocation>
</comment>
<dbReference type="Pfam" id="PF00069">
    <property type="entry name" value="Pkinase"/>
    <property type="match status" value="1"/>
</dbReference>
<evidence type="ECO:0000313" key="21">
    <source>
        <dbReference type="EMBL" id="GMH26286.1"/>
    </source>
</evidence>
<evidence type="ECO:0000256" key="8">
    <source>
        <dbReference type="ARBA" id="ARBA00022729"/>
    </source>
</evidence>
<dbReference type="SUPFAM" id="SSF56112">
    <property type="entry name" value="Protein kinase-like (PK-like)"/>
    <property type="match status" value="1"/>
</dbReference>
<dbReference type="EMBL" id="BSYO01000030">
    <property type="protein sequence ID" value="GMH26286.1"/>
    <property type="molecule type" value="Genomic_DNA"/>
</dbReference>
<evidence type="ECO:0000256" key="16">
    <source>
        <dbReference type="ARBA" id="ARBA00047899"/>
    </source>
</evidence>
<dbReference type="FunFam" id="3.30.200.20:FF:000260">
    <property type="entry name" value="LRR receptor-like serine/threonine-protein kinase RPK2"/>
    <property type="match status" value="1"/>
</dbReference>
<evidence type="ECO:0000256" key="14">
    <source>
        <dbReference type="ARBA" id="ARBA00023136"/>
    </source>
</evidence>
<keyword evidence="10" id="KW-0547">Nucleotide-binding</keyword>
<keyword evidence="5" id="KW-0433">Leucine-rich repeat</keyword>
<accession>A0AAD3TCJ9</accession>
<dbReference type="InterPro" id="IPR032675">
    <property type="entry name" value="LRR_dom_sf"/>
</dbReference>
<dbReference type="SMART" id="SM00220">
    <property type="entry name" value="S_TKc"/>
    <property type="match status" value="1"/>
</dbReference>
<feature type="transmembrane region" description="Helical" evidence="19">
    <location>
        <begin position="379"/>
        <end position="401"/>
    </location>
</feature>
<keyword evidence="14 19" id="KW-0472">Membrane</keyword>
<dbReference type="InterPro" id="IPR050647">
    <property type="entry name" value="Plant_LRR-RLKs"/>
</dbReference>
<protein>
    <recommendedName>
        <fullName evidence="2">non-specific serine/threonine protein kinase</fullName>
        <ecNumber evidence="2">2.7.11.1</ecNumber>
    </recommendedName>
</protein>
<gene>
    <name evidence="21" type="ORF">Nepgr_028129</name>
</gene>
<evidence type="ECO:0000256" key="19">
    <source>
        <dbReference type="SAM" id="Phobius"/>
    </source>
</evidence>
<evidence type="ECO:0000256" key="3">
    <source>
        <dbReference type="ARBA" id="ARBA00022475"/>
    </source>
</evidence>
<evidence type="ECO:0000256" key="2">
    <source>
        <dbReference type="ARBA" id="ARBA00012513"/>
    </source>
</evidence>
<reference evidence="21" key="1">
    <citation type="submission" date="2023-05" db="EMBL/GenBank/DDBJ databases">
        <title>Nepenthes gracilis genome sequencing.</title>
        <authorList>
            <person name="Fukushima K."/>
        </authorList>
    </citation>
    <scope>NUCLEOTIDE SEQUENCE</scope>
    <source>
        <strain evidence="21">SING2019-196</strain>
    </source>
</reference>
<evidence type="ECO:0000256" key="4">
    <source>
        <dbReference type="ARBA" id="ARBA00022527"/>
    </source>
</evidence>
<keyword evidence="8" id="KW-0732">Signal</keyword>
<dbReference type="Proteomes" id="UP001279734">
    <property type="component" value="Unassembled WGS sequence"/>
</dbReference>
<keyword evidence="4" id="KW-0723">Serine/threonine-protein kinase</keyword>
<dbReference type="InterPro" id="IPR011009">
    <property type="entry name" value="Kinase-like_dom_sf"/>
</dbReference>
<comment type="caution">
    <text evidence="21">The sequence shown here is derived from an EMBL/GenBank/DDBJ whole genome shotgun (WGS) entry which is preliminary data.</text>
</comment>
<keyword evidence="9" id="KW-0677">Repeat</keyword>
<evidence type="ECO:0000256" key="6">
    <source>
        <dbReference type="ARBA" id="ARBA00022679"/>
    </source>
</evidence>
<keyword evidence="3" id="KW-1003">Cell membrane</keyword>
<evidence type="ECO:0000256" key="1">
    <source>
        <dbReference type="ARBA" id="ARBA00004251"/>
    </source>
</evidence>
<organism evidence="21 22">
    <name type="scientific">Nepenthes gracilis</name>
    <name type="common">Slender pitcher plant</name>
    <dbReference type="NCBI Taxonomy" id="150966"/>
    <lineage>
        <taxon>Eukaryota</taxon>
        <taxon>Viridiplantae</taxon>
        <taxon>Streptophyta</taxon>
        <taxon>Embryophyta</taxon>
        <taxon>Tracheophyta</taxon>
        <taxon>Spermatophyta</taxon>
        <taxon>Magnoliopsida</taxon>
        <taxon>eudicotyledons</taxon>
        <taxon>Gunneridae</taxon>
        <taxon>Pentapetalae</taxon>
        <taxon>Caryophyllales</taxon>
        <taxon>Nepenthaceae</taxon>
        <taxon>Nepenthes</taxon>
    </lineage>
</organism>
<keyword evidence="15" id="KW-0325">Glycoprotein</keyword>
<evidence type="ECO:0000256" key="13">
    <source>
        <dbReference type="ARBA" id="ARBA00022989"/>
    </source>
</evidence>
<evidence type="ECO:0000313" key="22">
    <source>
        <dbReference type="Proteomes" id="UP001279734"/>
    </source>
</evidence>
<evidence type="ECO:0000259" key="20">
    <source>
        <dbReference type="PROSITE" id="PS50011"/>
    </source>
</evidence>
<dbReference type="Pfam" id="PF00560">
    <property type="entry name" value="LRR_1"/>
    <property type="match status" value="4"/>
</dbReference>
<evidence type="ECO:0000256" key="15">
    <source>
        <dbReference type="ARBA" id="ARBA00023180"/>
    </source>
</evidence>
<keyword evidence="13 19" id="KW-1133">Transmembrane helix</keyword>
<evidence type="ECO:0000256" key="12">
    <source>
        <dbReference type="ARBA" id="ARBA00022840"/>
    </source>
</evidence>
<dbReference type="PROSITE" id="PS00108">
    <property type="entry name" value="PROTEIN_KINASE_ST"/>
    <property type="match status" value="1"/>
</dbReference>
<comment type="catalytic activity">
    <reaction evidence="16">
        <text>L-threonyl-[protein] + ATP = O-phospho-L-threonyl-[protein] + ADP + H(+)</text>
        <dbReference type="Rhea" id="RHEA:46608"/>
        <dbReference type="Rhea" id="RHEA-COMP:11060"/>
        <dbReference type="Rhea" id="RHEA-COMP:11605"/>
        <dbReference type="ChEBI" id="CHEBI:15378"/>
        <dbReference type="ChEBI" id="CHEBI:30013"/>
        <dbReference type="ChEBI" id="CHEBI:30616"/>
        <dbReference type="ChEBI" id="CHEBI:61977"/>
        <dbReference type="ChEBI" id="CHEBI:456216"/>
        <dbReference type="EC" id="2.7.11.1"/>
    </reaction>
</comment>
<dbReference type="GO" id="GO:0005524">
    <property type="term" value="F:ATP binding"/>
    <property type="evidence" value="ECO:0007669"/>
    <property type="project" value="UniProtKB-KW"/>
</dbReference>
<dbReference type="AlphaFoldDB" id="A0AAD3TCJ9"/>
<evidence type="ECO:0000256" key="7">
    <source>
        <dbReference type="ARBA" id="ARBA00022692"/>
    </source>
</evidence>
<evidence type="ECO:0000256" key="18">
    <source>
        <dbReference type="SAM" id="MobiDB-lite"/>
    </source>
</evidence>
<dbReference type="Gene3D" id="1.10.510.10">
    <property type="entry name" value="Transferase(Phosphotransferase) domain 1"/>
    <property type="match status" value="1"/>
</dbReference>
<dbReference type="InterPro" id="IPR008271">
    <property type="entry name" value="Ser/Thr_kinase_AS"/>
</dbReference>
<feature type="domain" description="Protein kinase" evidence="20">
    <location>
        <begin position="441"/>
        <end position="587"/>
    </location>
</feature>
<dbReference type="EC" id="2.7.11.1" evidence="2"/>
<dbReference type="PROSITE" id="PS50011">
    <property type="entry name" value="PROTEIN_KINASE_DOM"/>
    <property type="match status" value="1"/>
</dbReference>
<evidence type="ECO:0000256" key="9">
    <source>
        <dbReference type="ARBA" id="ARBA00022737"/>
    </source>
</evidence>
<dbReference type="GO" id="GO:0005886">
    <property type="term" value="C:plasma membrane"/>
    <property type="evidence" value="ECO:0007669"/>
    <property type="project" value="UniProtKB-SubCell"/>
</dbReference>
<keyword evidence="7 19" id="KW-0812">Transmembrane</keyword>
<comment type="catalytic activity">
    <reaction evidence="17">
        <text>L-seryl-[protein] + ATP = O-phospho-L-seryl-[protein] + ADP + H(+)</text>
        <dbReference type="Rhea" id="RHEA:17989"/>
        <dbReference type="Rhea" id="RHEA-COMP:9863"/>
        <dbReference type="Rhea" id="RHEA-COMP:11604"/>
        <dbReference type="ChEBI" id="CHEBI:15378"/>
        <dbReference type="ChEBI" id="CHEBI:29999"/>
        <dbReference type="ChEBI" id="CHEBI:30616"/>
        <dbReference type="ChEBI" id="CHEBI:83421"/>
        <dbReference type="ChEBI" id="CHEBI:456216"/>
        <dbReference type="EC" id="2.7.11.1"/>
    </reaction>
</comment>
<sequence>MMVMNTIASKAESRWRLLPFQSLRYYGPRATLEDMLPSSWGSCSNLEMVNLAQNYFTGGIPNGLASCKKLLFLDLSLNMLNGELDDNLQVPCMTLFDVSGNALTGSIPRFHNSTCVSSPLVTRYVYDLNDPSSAYLSFFANKTLGNAPFSLFKKNNRLAIMHNFGSNKFSGSSQRLPIAFGRLGRQIIYAYLAGENSLGGSFPKSLFDKCGQLGAIIVNVSSNKIFGPLPVDIDSICKSLVLLDASGNMINGSIPPTLGALESLVALDLSKNMLQGQIPVTFGQMNNLRIPEDMGSLRNLTVLLLDNNKLSGQIPSGLANMKTLRAFNVSFNNLSGPIPLNVPSSDQHGAKGDPRNYAASPSGSSALRATTAGFTSVEIAAITSASVIFSVLVALVILFIYTRRWNRRSRINTSVRKELTIITDVGVLLTFETVVQATGNFSMSNCISNGGSGATYKAEISPGVLVAVKRLSVGRFQGVQQFHVEIKTLGRLRHPNLVTLIGYHASETEMFLIYNYLPGGNLEKFIQERSTRAVDWRILHKIALDIACPLAYLHDQCMPRVLHHDVKPSNILLNDDFNAYLSDFRLA</sequence>
<keyword evidence="22" id="KW-1185">Reference proteome</keyword>
<dbReference type="InterPro" id="IPR000719">
    <property type="entry name" value="Prot_kinase_dom"/>
</dbReference>
<dbReference type="GO" id="GO:0004674">
    <property type="term" value="F:protein serine/threonine kinase activity"/>
    <property type="evidence" value="ECO:0007669"/>
    <property type="project" value="UniProtKB-KW"/>
</dbReference>
<evidence type="ECO:0000256" key="11">
    <source>
        <dbReference type="ARBA" id="ARBA00022777"/>
    </source>
</evidence>
<evidence type="ECO:0000256" key="10">
    <source>
        <dbReference type="ARBA" id="ARBA00022741"/>
    </source>
</evidence>
<dbReference type="InterPro" id="IPR001611">
    <property type="entry name" value="Leu-rich_rpt"/>
</dbReference>